<dbReference type="STRING" id="1297742.A176_004226"/>
<dbReference type="SUPFAM" id="SSF46689">
    <property type="entry name" value="Homeodomain-like"/>
    <property type="match status" value="1"/>
</dbReference>
<dbReference type="Gene3D" id="1.10.357.10">
    <property type="entry name" value="Tetracycline Repressor, domain 2"/>
    <property type="match status" value="1"/>
</dbReference>
<keyword evidence="7" id="KW-1185">Reference proteome</keyword>
<proteinExistence type="predicted"/>
<evidence type="ECO:0000313" key="6">
    <source>
        <dbReference type="EMBL" id="AKQ67314.1"/>
    </source>
</evidence>
<protein>
    <submittedName>
        <fullName evidence="6">Transcriptional regulator, TetR family</fullName>
    </submittedName>
</protein>
<dbReference type="Proteomes" id="UP000009026">
    <property type="component" value="Chromosome"/>
</dbReference>
<feature type="DNA-binding region" description="H-T-H motif" evidence="4">
    <location>
        <begin position="55"/>
        <end position="74"/>
    </location>
</feature>
<evidence type="ECO:0000256" key="1">
    <source>
        <dbReference type="ARBA" id="ARBA00023015"/>
    </source>
</evidence>
<dbReference type="InterPro" id="IPR004111">
    <property type="entry name" value="Repressor_TetR_C"/>
</dbReference>
<dbReference type="AlphaFoldDB" id="A0A0H4WWX8"/>
<evidence type="ECO:0000313" key="7">
    <source>
        <dbReference type="Proteomes" id="UP000009026"/>
    </source>
</evidence>
<dbReference type="PATRIC" id="fig|1297742.4.peg.4269"/>
<dbReference type="PROSITE" id="PS50977">
    <property type="entry name" value="HTH_TETR_2"/>
    <property type="match status" value="1"/>
</dbReference>
<dbReference type="GO" id="GO:0045892">
    <property type="term" value="P:negative regulation of DNA-templated transcription"/>
    <property type="evidence" value="ECO:0007669"/>
    <property type="project" value="InterPro"/>
</dbReference>
<dbReference type="PANTHER" id="PTHR30055:SF151">
    <property type="entry name" value="TRANSCRIPTIONAL REGULATORY PROTEIN"/>
    <property type="match status" value="1"/>
</dbReference>
<dbReference type="GO" id="GO:0003700">
    <property type="term" value="F:DNA-binding transcription factor activity"/>
    <property type="evidence" value="ECO:0007669"/>
    <property type="project" value="TreeGrafter"/>
</dbReference>
<dbReference type="InterPro" id="IPR036271">
    <property type="entry name" value="Tet_transcr_reg_TetR-rel_C_sf"/>
</dbReference>
<sequence length="255" mass="27927">MSGEISGKGDPLKLLRLLWDRAEAPKRGPKAKVSVADLVNAAVAIADGEGLEAVTTRRVAEAVGISAMSFYTHIPSKAELLDLMMDAVSGEVLQDKPVFKPSAWRANLTRVATDYRKFYLAHPWVIQLSTHRSVLGPNTFRSADSALSAIEGLGLTDLEMDRIITMVGDYVHGAVRNAAREKMVKAETGMTDEQWWYRVAPFLETLDYTPYPVLARVGKTAGETYGAHDPEGAFAFGLERMLDGLATFIGGKKRR</sequence>
<dbReference type="OrthoDB" id="329481at2"/>
<evidence type="ECO:0000256" key="2">
    <source>
        <dbReference type="ARBA" id="ARBA00023125"/>
    </source>
</evidence>
<dbReference type="eggNOG" id="COG1309">
    <property type="taxonomic scope" value="Bacteria"/>
</dbReference>
<dbReference type="EMBL" id="CP012109">
    <property type="protein sequence ID" value="AKQ67314.1"/>
    <property type="molecule type" value="Genomic_DNA"/>
</dbReference>
<dbReference type="SUPFAM" id="SSF48498">
    <property type="entry name" value="Tetracyclin repressor-like, C-terminal domain"/>
    <property type="match status" value="1"/>
</dbReference>
<dbReference type="Gene3D" id="1.10.10.60">
    <property type="entry name" value="Homeodomain-like"/>
    <property type="match status" value="1"/>
</dbReference>
<dbReference type="InterPro" id="IPR050109">
    <property type="entry name" value="HTH-type_TetR-like_transc_reg"/>
</dbReference>
<evidence type="ECO:0000256" key="4">
    <source>
        <dbReference type="PROSITE-ProRule" id="PRU00335"/>
    </source>
</evidence>
<accession>A0A0H4WWX8</accession>
<dbReference type="RefSeq" id="WP_002634952.1">
    <property type="nucleotide sequence ID" value="NZ_CP012109.1"/>
</dbReference>
<dbReference type="InterPro" id="IPR009057">
    <property type="entry name" value="Homeodomain-like_sf"/>
</dbReference>
<dbReference type="GO" id="GO:0000976">
    <property type="term" value="F:transcription cis-regulatory region binding"/>
    <property type="evidence" value="ECO:0007669"/>
    <property type="project" value="TreeGrafter"/>
</dbReference>
<keyword evidence="1" id="KW-0805">Transcription regulation</keyword>
<feature type="domain" description="HTH tetR-type" evidence="5">
    <location>
        <begin position="32"/>
        <end position="92"/>
    </location>
</feature>
<reference evidence="6 7" key="1">
    <citation type="journal article" date="2016" name="PLoS ONE">
        <title>Complete Genome Sequence and Comparative Genomics of a Novel Myxobacterium Myxococcus hansupus.</title>
        <authorList>
            <person name="Sharma G."/>
            <person name="Narwani T."/>
            <person name="Subramanian S."/>
        </authorList>
    </citation>
    <scope>NUCLEOTIDE SEQUENCE [LARGE SCALE GENOMIC DNA]</scope>
    <source>
        <strain evidence="7">mixupus</strain>
    </source>
</reference>
<dbReference type="PANTHER" id="PTHR30055">
    <property type="entry name" value="HTH-TYPE TRANSCRIPTIONAL REGULATOR RUTR"/>
    <property type="match status" value="1"/>
</dbReference>
<dbReference type="Pfam" id="PF02909">
    <property type="entry name" value="TetR_C_1"/>
    <property type="match status" value="1"/>
</dbReference>
<dbReference type="InterPro" id="IPR001647">
    <property type="entry name" value="HTH_TetR"/>
</dbReference>
<evidence type="ECO:0000259" key="5">
    <source>
        <dbReference type="PROSITE" id="PS50977"/>
    </source>
</evidence>
<name>A0A0H4WWX8_9BACT</name>
<evidence type="ECO:0000256" key="3">
    <source>
        <dbReference type="ARBA" id="ARBA00023163"/>
    </source>
</evidence>
<dbReference type="KEGG" id="mym:A176_004226"/>
<organism evidence="6 7">
    <name type="scientific">Pseudomyxococcus hansupus</name>
    <dbReference type="NCBI Taxonomy" id="1297742"/>
    <lineage>
        <taxon>Bacteria</taxon>
        <taxon>Pseudomonadati</taxon>
        <taxon>Myxococcota</taxon>
        <taxon>Myxococcia</taxon>
        <taxon>Myxococcales</taxon>
        <taxon>Cystobacterineae</taxon>
        <taxon>Myxococcaceae</taxon>
        <taxon>Pseudomyxococcus</taxon>
    </lineage>
</organism>
<keyword evidence="2 4" id="KW-0238">DNA-binding</keyword>
<dbReference type="Pfam" id="PF00440">
    <property type="entry name" value="TetR_N"/>
    <property type="match status" value="1"/>
</dbReference>
<gene>
    <name evidence="6" type="ORF">A176_004226</name>
</gene>
<keyword evidence="3" id="KW-0804">Transcription</keyword>